<name>A0ABR7VG11_9FLAO</name>
<dbReference type="PANTHER" id="PTHR12526">
    <property type="entry name" value="GLYCOSYLTRANSFERASE"/>
    <property type="match status" value="1"/>
</dbReference>
<dbReference type="CDD" id="cd03801">
    <property type="entry name" value="GT4_PimA-like"/>
    <property type="match status" value="1"/>
</dbReference>
<organism evidence="2 3">
    <name type="scientific">Maribacter arenosus</name>
    <dbReference type="NCBI Taxonomy" id="1854708"/>
    <lineage>
        <taxon>Bacteria</taxon>
        <taxon>Pseudomonadati</taxon>
        <taxon>Bacteroidota</taxon>
        <taxon>Flavobacteriia</taxon>
        <taxon>Flavobacteriales</taxon>
        <taxon>Flavobacteriaceae</taxon>
        <taxon>Maribacter</taxon>
    </lineage>
</organism>
<dbReference type="Gene3D" id="3.40.50.2000">
    <property type="entry name" value="Glycogen Phosphorylase B"/>
    <property type="match status" value="2"/>
</dbReference>
<accession>A0ABR7VG11</accession>
<dbReference type="RefSeq" id="WP_188315713.1">
    <property type="nucleotide sequence ID" value="NZ_JABTCG010000011.1"/>
</dbReference>
<dbReference type="EMBL" id="JABTCG010000011">
    <property type="protein sequence ID" value="MBD0852595.1"/>
    <property type="molecule type" value="Genomic_DNA"/>
</dbReference>
<dbReference type="Proteomes" id="UP000598350">
    <property type="component" value="Unassembled WGS sequence"/>
</dbReference>
<feature type="domain" description="Glycosyl transferase family 1" evidence="1">
    <location>
        <begin position="170"/>
        <end position="335"/>
    </location>
</feature>
<proteinExistence type="predicted"/>
<dbReference type="InterPro" id="IPR001296">
    <property type="entry name" value="Glyco_trans_1"/>
</dbReference>
<comment type="caution">
    <text evidence="2">The sequence shown here is derived from an EMBL/GenBank/DDBJ whole genome shotgun (WGS) entry which is preliminary data.</text>
</comment>
<reference evidence="2 3" key="1">
    <citation type="submission" date="2020-05" db="EMBL/GenBank/DDBJ databases">
        <title>The draft genome sequence of Maribacter arenosus CAU 1321.</title>
        <authorList>
            <person name="Mu L."/>
        </authorList>
    </citation>
    <scope>NUCLEOTIDE SEQUENCE [LARGE SCALE GENOMIC DNA]</scope>
    <source>
        <strain evidence="2 3">CAU 1321</strain>
    </source>
</reference>
<sequence>MTVKKNICITINSLAPGGAEKQSLLLAKALKPYHNTTVVIINPQPIYKKHIAVIEKDDIKHIFLDRNPIKKIRDFTGFLKKKKIDIIFSFLPTDTIWASICGKIANVPYIFGGIRNSHIAYFKYAALRFANNHLLNYTIANNYAAYDSSIKFGFKKNVMVIPNGIEIRPKSQIKGLQMKTITVISIGRLVKQKGYVTALQAIAELKNTLKSNYVLRYRIVGDGPEQENITGAIKKYDLQKEIELITNPSNIYALLESSEIYLSTSTFEGISNSIMEAMNCALPIVATDAGDNSRLVLHGQNGFLSTIDAYKDIARHLGTLIESPDKRKRMGQASYDHLVKNFSYDAFQKKYLNIIKNIEAIPINNGEVCLQDD</sequence>
<dbReference type="SUPFAM" id="SSF53756">
    <property type="entry name" value="UDP-Glycosyltransferase/glycogen phosphorylase"/>
    <property type="match status" value="1"/>
</dbReference>
<dbReference type="Pfam" id="PF00534">
    <property type="entry name" value="Glycos_transf_1"/>
    <property type="match status" value="1"/>
</dbReference>
<evidence type="ECO:0000313" key="2">
    <source>
        <dbReference type="EMBL" id="MBD0852595.1"/>
    </source>
</evidence>
<protein>
    <submittedName>
        <fullName evidence="2">Glycosyltransferase family 4 protein</fullName>
    </submittedName>
</protein>
<gene>
    <name evidence="2" type="ORF">HPE63_18105</name>
</gene>
<evidence type="ECO:0000313" key="3">
    <source>
        <dbReference type="Proteomes" id="UP000598350"/>
    </source>
</evidence>
<evidence type="ECO:0000259" key="1">
    <source>
        <dbReference type="Pfam" id="PF00534"/>
    </source>
</evidence>
<keyword evidence="3" id="KW-1185">Reference proteome</keyword>
<dbReference type="PANTHER" id="PTHR12526:SF630">
    <property type="entry name" value="GLYCOSYLTRANSFERASE"/>
    <property type="match status" value="1"/>
</dbReference>